<reference evidence="6" key="1">
    <citation type="journal article" date="2010" name="Science">
        <title>Plasticity of animal genome architecture unmasked by rapid evolution of a pelagic tunicate.</title>
        <authorList>
            <person name="Denoeud F."/>
            <person name="Henriet S."/>
            <person name="Mungpakdee S."/>
            <person name="Aury J.M."/>
            <person name="Da Silva C."/>
            <person name="Brinkmann H."/>
            <person name="Mikhaleva J."/>
            <person name="Olsen L.C."/>
            <person name="Jubin C."/>
            <person name="Canestro C."/>
            <person name="Bouquet J.M."/>
            <person name="Danks G."/>
            <person name="Poulain J."/>
            <person name="Campsteijn C."/>
            <person name="Adamski M."/>
            <person name="Cross I."/>
            <person name="Yadetie F."/>
            <person name="Muffato M."/>
            <person name="Louis A."/>
            <person name="Butcher S."/>
            <person name="Tsagkogeorga G."/>
            <person name="Konrad A."/>
            <person name="Singh S."/>
            <person name="Jensen M.F."/>
            <person name="Cong E.H."/>
            <person name="Eikeseth-Otteraa H."/>
            <person name="Noel B."/>
            <person name="Anthouard V."/>
            <person name="Porcel B.M."/>
            <person name="Kachouri-Lafond R."/>
            <person name="Nishino A."/>
            <person name="Ugolini M."/>
            <person name="Chourrout P."/>
            <person name="Nishida H."/>
            <person name="Aasland R."/>
            <person name="Huzurbazar S."/>
            <person name="Westhof E."/>
            <person name="Delsuc F."/>
            <person name="Lehrach H."/>
            <person name="Reinhardt R."/>
            <person name="Weissenbach J."/>
            <person name="Roy S.W."/>
            <person name="Artiguenave F."/>
            <person name="Postlethwait J.H."/>
            <person name="Manak J.R."/>
            <person name="Thompson E.M."/>
            <person name="Jaillon O."/>
            <person name="Du Pasquier L."/>
            <person name="Boudinot P."/>
            <person name="Liberles D.A."/>
            <person name="Volff J.N."/>
            <person name="Philippe H."/>
            <person name="Lenhard B."/>
            <person name="Roest Crollius H."/>
            <person name="Wincker P."/>
            <person name="Chourrout D."/>
        </authorList>
    </citation>
    <scope>NUCLEOTIDE SEQUENCE [LARGE SCALE GENOMIC DNA]</scope>
</reference>
<evidence type="ECO:0000256" key="2">
    <source>
        <dbReference type="SAM" id="Coils"/>
    </source>
</evidence>
<feature type="region of interest" description="Disordered" evidence="3">
    <location>
        <begin position="1"/>
        <end position="42"/>
    </location>
</feature>
<dbReference type="Pfam" id="PF08172">
    <property type="entry name" value="CASP_C"/>
    <property type="match status" value="1"/>
</dbReference>
<protein>
    <recommendedName>
        <fullName evidence="5">CASP C-terminal domain-containing protein</fullName>
    </recommendedName>
</protein>
<dbReference type="AlphaFoldDB" id="E4XID7"/>
<dbReference type="PANTHER" id="PTHR14043">
    <property type="entry name" value="CCAAT DISPLACEMENT PROTEIN-RELATED"/>
    <property type="match status" value="1"/>
</dbReference>
<keyword evidence="4" id="KW-1133">Transmembrane helix</keyword>
<name>E4XID7_OIKDI</name>
<keyword evidence="4" id="KW-0472">Membrane</keyword>
<feature type="compositionally biased region" description="Basic and acidic residues" evidence="3">
    <location>
        <begin position="1"/>
        <end position="24"/>
    </location>
</feature>
<sequence>MLESDLERATHRAETAEKDADQLRQKLSSSMSAIEHSSENSDLSANLAGLEAELSRKEREINHLSTEFSAASEKSQVIVAQLNRQLEAITEKNEKLMCEKTELESALVDQKDFCSLKKELDILKSTQFAGEDEQKIESQSLETLLLSQNRGLQTENSLLRKQNILITNDLKQSGTNVQALQSQAQNQEALIEKLEKDLLMVNALPSAYRTTGDGQSSPPNAQADFLADAVKEVAQKSTALLSDQLLPKAASQHSDSSLLTIVQSQRERFRLRVQDLEHENMMQTQSIQSLTQEIEQMRLDNVKLYEKIKFLQNYRPNYSNTFNDDEAGRKYAGQYENQLDPFAKFSKSEKQRKYASLSPIDKFSLNMGQFILGNKMARTFVFIYTIVIHCLLYLILYKFGNTTDCKHHLAELCYEQFGDSRSPN</sequence>
<evidence type="ECO:0000313" key="6">
    <source>
        <dbReference type="EMBL" id="CBY10338.1"/>
    </source>
</evidence>
<evidence type="ECO:0000256" key="3">
    <source>
        <dbReference type="SAM" id="MobiDB-lite"/>
    </source>
</evidence>
<accession>E4XID7</accession>
<organism evidence="6">
    <name type="scientific">Oikopleura dioica</name>
    <name type="common">Tunicate</name>
    <dbReference type="NCBI Taxonomy" id="34765"/>
    <lineage>
        <taxon>Eukaryota</taxon>
        <taxon>Metazoa</taxon>
        <taxon>Chordata</taxon>
        <taxon>Tunicata</taxon>
        <taxon>Appendicularia</taxon>
        <taxon>Copelata</taxon>
        <taxon>Oikopleuridae</taxon>
        <taxon>Oikopleura</taxon>
    </lineage>
</organism>
<dbReference type="InParanoid" id="E4XID7"/>
<evidence type="ECO:0000259" key="5">
    <source>
        <dbReference type="Pfam" id="PF08172"/>
    </source>
</evidence>
<dbReference type="Proteomes" id="UP000001307">
    <property type="component" value="Unassembled WGS sequence"/>
</dbReference>
<gene>
    <name evidence="6" type="ORF">GSOID_T00012358001</name>
</gene>
<dbReference type="GO" id="GO:0006891">
    <property type="term" value="P:intra-Golgi vesicle-mediated transport"/>
    <property type="evidence" value="ECO:0007669"/>
    <property type="project" value="InterPro"/>
</dbReference>
<feature type="transmembrane region" description="Helical" evidence="4">
    <location>
        <begin position="376"/>
        <end position="396"/>
    </location>
</feature>
<keyword evidence="1 2" id="KW-0175">Coiled coil</keyword>
<dbReference type="OrthoDB" id="10257567at2759"/>
<keyword evidence="4" id="KW-0812">Transmembrane</keyword>
<feature type="coiled-coil region" evidence="2">
    <location>
        <begin position="259"/>
        <end position="307"/>
    </location>
</feature>
<proteinExistence type="predicted"/>
<feature type="coiled-coil region" evidence="2">
    <location>
        <begin position="177"/>
        <end position="204"/>
    </location>
</feature>
<evidence type="ECO:0000313" key="7">
    <source>
        <dbReference type="Proteomes" id="UP000001307"/>
    </source>
</evidence>
<keyword evidence="7" id="KW-1185">Reference proteome</keyword>
<dbReference type="GO" id="GO:0000139">
    <property type="term" value="C:Golgi membrane"/>
    <property type="evidence" value="ECO:0007669"/>
    <property type="project" value="InterPro"/>
</dbReference>
<dbReference type="InterPro" id="IPR012955">
    <property type="entry name" value="CASP_C"/>
</dbReference>
<dbReference type="EMBL" id="FN653055">
    <property type="protein sequence ID" value="CBY10338.1"/>
    <property type="molecule type" value="Genomic_DNA"/>
</dbReference>
<evidence type="ECO:0000256" key="4">
    <source>
        <dbReference type="SAM" id="Phobius"/>
    </source>
</evidence>
<dbReference type="FunCoup" id="E4XID7">
    <property type="interactions" value="7"/>
</dbReference>
<dbReference type="PANTHER" id="PTHR14043:SF2">
    <property type="entry name" value="HOMEOBOX PROTEIN CUT"/>
    <property type="match status" value="1"/>
</dbReference>
<feature type="domain" description="CASP C-terminal" evidence="5">
    <location>
        <begin position="175"/>
        <end position="402"/>
    </location>
</feature>
<evidence type="ECO:0000256" key="1">
    <source>
        <dbReference type="ARBA" id="ARBA00023054"/>
    </source>
</evidence>